<name>A0A431UPT9_STEMA</name>
<protein>
    <submittedName>
        <fullName evidence="1">Uncharacterized protein</fullName>
    </submittedName>
</protein>
<evidence type="ECO:0000313" key="1">
    <source>
        <dbReference type="EMBL" id="RTQ92133.1"/>
    </source>
</evidence>
<sequence>MNSSLRSDVILSVSRALLGEVFPELVAVSCEIDGESKFQLTFVVDSALPASRAEDISCIETEVLADFPSNFDISHKVVISRQASLPARDAFWIFLRKTA</sequence>
<comment type="caution">
    <text evidence="1">The sequence shown here is derived from an EMBL/GenBank/DDBJ whole genome shotgun (WGS) entry which is preliminary data.</text>
</comment>
<reference evidence="1 2" key="1">
    <citation type="submission" date="2018-12" db="EMBL/GenBank/DDBJ databases">
        <authorList>
            <person name="Kartti S."/>
            <person name="Manni A."/>
            <person name="Chemao El Fihri M.W."/>
            <person name="Laamarti M."/>
            <person name="Temsamani L."/>
            <person name="El Jamali J.E."/>
            <person name="Ouadghiri M."/>
            <person name="Ibrahimi A."/>
            <person name="Filati-Maltouf A."/>
        </authorList>
    </citation>
    <scope>NUCLEOTIDE SEQUENCE [LARGE SCALE GENOMIC DNA]</scope>
    <source>
        <strain evidence="1 2">MDMC339</strain>
    </source>
</reference>
<organism evidence="1 2">
    <name type="scientific">Stenotrophomonas maltophilia</name>
    <name type="common">Pseudomonas maltophilia</name>
    <name type="synonym">Xanthomonas maltophilia</name>
    <dbReference type="NCBI Taxonomy" id="40324"/>
    <lineage>
        <taxon>Bacteria</taxon>
        <taxon>Pseudomonadati</taxon>
        <taxon>Pseudomonadota</taxon>
        <taxon>Gammaproteobacteria</taxon>
        <taxon>Lysobacterales</taxon>
        <taxon>Lysobacteraceae</taxon>
        <taxon>Stenotrophomonas</taxon>
        <taxon>Stenotrophomonas maltophilia group</taxon>
    </lineage>
</organism>
<dbReference type="Proteomes" id="UP000271705">
    <property type="component" value="Unassembled WGS sequence"/>
</dbReference>
<dbReference type="RefSeq" id="WP_126927591.1">
    <property type="nucleotide sequence ID" value="NZ_RXLZ01000002.1"/>
</dbReference>
<dbReference type="Pfam" id="PF26541">
    <property type="entry name" value="MafI2"/>
    <property type="match status" value="1"/>
</dbReference>
<dbReference type="EMBL" id="RXLZ01000002">
    <property type="protein sequence ID" value="RTQ92133.1"/>
    <property type="molecule type" value="Genomic_DNA"/>
</dbReference>
<evidence type="ECO:0000313" key="2">
    <source>
        <dbReference type="Proteomes" id="UP000271705"/>
    </source>
</evidence>
<gene>
    <name evidence="1" type="ORF">EKL94_00785</name>
</gene>
<accession>A0A431UPT9</accession>
<proteinExistence type="predicted"/>
<dbReference type="AlphaFoldDB" id="A0A431UPT9"/>
<dbReference type="InterPro" id="IPR058702">
    <property type="entry name" value="MafI2-like"/>
</dbReference>